<evidence type="ECO:0000313" key="2">
    <source>
        <dbReference type="EMBL" id="GMI18137.1"/>
    </source>
</evidence>
<feature type="region of interest" description="Disordered" evidence="1">
    <location>
        <begin position="37"/>
        <end position="68"/>
    </location>
</feature>
<proteinExistence type="predicted"/>
<comment type="caution">
    <text evidence="2">The sequence shown here is derived from an EMBL/GenBank/DDBJ whole genome shotgun (WGS) entry which is preliminary data.</text>
</comment>
<accession>A0A9W7KZY2</accession>
<keyword evidence="3" id="KW-1185">Reference proteome</keyword>
<organism evidence="2 3">
    <name type="scientific">Triparma laevis f. longispina</name>
    <dbReference type="NCBI Taxonomy" id="1714387"/>
    <lineage>
        <taxon>Eukaryota</taxon>
        <taxon>Sar</taxon>
        <taxon>Stramenopiles</taxon>
        <taxon>Ochrophyta</taxon>
        <taxon>Bolidophyceae</taxon>
        <taxon>Parmales</taxon>
        <taxon>Triparmaceae</taxon>
        <taxon>Triparma</taxon>
    </lineage>
</organism>
<evidence type="ECO:0000313" key="3">
    <source>
        <dbReference type="Proteomes" id="UP001165122"/>
    </source>
</evidence>
<evidence type="ECO:0000256" key="1">
    <source>
        <dbReference type="SAM" id="MobiDB-lite"/>
    </source>
</evidence>
<protein>
    <recommendedName>
        <fullName evidence="4">Sfi1 spindle body domain-containing protein</fullName>
    </recommendedName>
</protein>
<gene>
    <name evidence="2" type="ORF">TrLO_g4606</name>
</gene>
<evidence type="ECO:0008006" key="4">
    <source>
        <dbReference type="Google" id="ProtNLM"/>
    </source>
</evidence>
<name>A0A9W7KZY2_9STRA</name>
<dbReference type="EMBL" id="BRXW01000321">
    <property type="protein sequence ID" value="GMI18137.1"/>
    <property type="molecule type" value="Genomic_DNA"/>
</dbReference>
<sequence length="1487" mass="177987">MVLPPDTIQALVRQYNVALEHSDRRIRRKVFRALKNQSTSPRTTKEVFKPPPPTSTYSNTMISRRGGQENVRPGVVRVTNRYDGNQRQMNDILMSIAQVKQRRSILPFSPSPSSPPTYPKPPHPNTLLTEFNHHQIIITYFSAWRSYSSHHALVRLRSHLLPPKLPSRPPSPPLKLDQNTIALATLHCTRMRKKRGLASLKNLLKSYNNVLHSYEGYVAPCKPTGSLVRQILPSGLLTLSIFKWISLTLPDGIYPNKFQFSSNDVGSRASTDSFLRCKALIPDKIFHKIKIKKSTGYTQLLHSKALLDAYNSKKIFKGFKEYVRKMKRVERWERRKRGERFFGRWRVYVLLNVRSSRQKSKIKRLLLLLSFKILSRSYLSHRNLLLTITFTKLRKYADLSISSNNILIVKADSFKFLWYAGRFFGVWKKLWVEGEIGRIKLAVKYHNKLYFNRWLKSITLSYNLRAFIYNSDVRLLLKVINFWRYYLNRIKQLSLLTIKAKKARRVEEMYFCLSRWYHLVMNGKVALSFRFKVLTRLVYRIFVQWRIKSHNFHQFKLLMAYAERQNFKLEKRKFLAKLVENANRRKKRRLERYKANVYFGAKMFGRFKYAVEVSIWYRVQLEYHLLNFTIKKKILPAWRRFTKIGKEVRARGLEFNLFYYMEKWVQYVSGEIEERAEKLAFEVWENRKCLFRAFEEWAREGKRSKRLKETSKFLNRQTKRKNIARILERWNGKTNKVVNGREAERRVKGNRERKILRGCVIVWRSSAFFKRAKRLKTLNSNWTKFKTGLTLSRRSRENKDLSSRLVYVKSLKSGLDKLFDHWKVSLYLKACVNASNAACYKIRGRRGFKMMKKNVKFMRRMRDEQALFKLMHGFKRLCYNLKVLRSERLQERLEVNFKGWRKYVHDSSLINQGKVDRLTSLFDSLNLKRCFDEIKKLVEVKKTFLMKFWIRWTIFCEASKESKESFLKTISQLENIRMKITLKTWVNETKIKIINKKGLLRESDRMRVNKAFDIWTENVMNMKISSKVKKIRDLRSSKIIKYHFVAWFQRIRYVLDETSRLKKLKLGYSESEIRFRRKDRQIKSKFFEVWERRVIKWIEKKEMMEDAVYFNEELRKRRGIRRFEFLGMRREIKTKIMRLKSFIDLNRKRNTFEEIWNKVEAERERRISLRLKLTFSKFKYNVFNSQKITRYITNKQSTRRLQLKHLTFLAWKSRYSSRLDKIQLIFDKVKKGWTTLAIRRLKNSPNRAGGIILIKACEKYEVKVELGVGFYAFKRNNEKGRGVDKLVGAVWKKVLRSTFERFDEHAVNMNGLSSTARISMKRWKSGVKMIVRNNDIYVAGRMKRSYLKRWFRNLGEVKRIKERRLVVHQILQGQMMNLRLRLIAGIFSNLIRYVVLRKVKRENYEVAVSQRLGFQFTKFIQRTRNMLEVREAKRKAKRFSEDKLKRVAFYSFKVGVAGGRVEEVEEGNRNGNKIGDEDEGVMKVEEL</sequence>
<dbReference type="OrthoDB" id="196661at2759"/>
<dbReference type="Proteomes" id="UP001165122">
    <property type="component" value="Unassembled WGS sequence"/>
</dbReference>
<reference evidence="3" key="1">
    <citation type="journal article" date="2023" name="Commun. Biol.">
        <title>Genome analysis of Parmales, the sister group of diatoms, reveals the evolutionary specialization of diatoms from phago-mixotrophs to photoautotrophs.</title>
        <authorList>
            <person name="Ban H."/>
            <person name="Sato S."/>
            <person name="Yoshikawa S."/>
            <person name="Yamada K."/>
            <person name="Nakamura Y."/>
            <person name="Ichinomiya M."/>
            <person name="Sato N."/>
            <person name="Blanc-Mathieu R."/>
            <person name="Endo H."/>
            <person name="Kuwata A."/>
            <person name="Ogata H."/>
        </authorList>
    </citation>
    <scope>NUCLEOTIDE SEQUENCE [LARGE SCALE GENOMIC DNA]</scope>
    <source>
        <strain evidence="3">NIES 3700</strain>
    </source>
</reference>